<proteinExistence type="predicted"/>
<reference evidence="2" key="1">
    <citation type="submission" date="2015-03" db="EMBL/GenBank/DDBJ databases">
        <title>MIGS Cultured Bacterial/Archaeal sample from Brevibacillus laterosporus.</title>
        <authorList>
            <person name="Zeng D."/>
            <person name="Zhu L."/>
            <person name="Dong G."/>
            <person name="Ye W."/>
            <person name="Ren D."/>
            <person name="Wu L."/>
            <person name="Xu J."/>
            <person name="Li G."/>
            <person name="Guo L."/>
        </authorList>
    </citation>
    <scope>NUCLEOTIDE SEQUENCE</scope>
    <source>
        <strain evidence="2">B9</strain>
        <plasmid evidence="2">unnamed2</plasmid>
    </source>
</reference>
<accession>A0A0F7C1T2</accession>
<dbReference type="EMBL" id="CP011076">
    <property type="protein sequence ID" value="AKF96007.1"/>
    <property type="molecule type" value="Genomic_DNA"/>
</dbReference>
<gene>
    <name evidence="2" type="ORF">EX87_20805</name>
</gene>
<evidence type="ECO:0000313" key="2">
    <source>
        <dbReference type="EMBL" id="AKF96007.1"/>
    </source>
</evidence>
<geneLocation type="plasmid" evidence="2">
    <name>unnamed2</name>
</geneLocation>
<organism evidence="2">
    <name type="scientific">Brevibacillus laterosporus</name>
    <name type="common">Bacillus laterosporus</name>
    <dbReference type="NCBI Taxonomy" id="1465"/>
    <lineage>
        <taxon>Bacteria</taxon>
        <taxon>Bacillati</taxon>
        <taxon>Bacillota</taxon>
        <taxon>Bacilli</taxon>
        <taxon>Bacillales</taxon>
        <taxon>Paenibacillaceae</taxon>
        <taxon>Brevibacillus</taxon>
    </lineage>
</organism>
<dbReference type="RefSeq" id="WP_031415249.1">
    <property type="nucleotide sequence ID" value="NZ_CP011076.1"/>
</dbReference>
<dbReference type="AlphaFoldDB" id="A0A0F7C1T2"/>
<evidence type="ECO:0000259" key="1">
    <source>
        <dbReference type="SMART" id="SM01007"/>
    </source>
</evidence>
<feature type="domain" description="Class II aldolase/adducin N-terminal" evidence="1">
    <location>
        <begin position="193"/>
        <end position="358"/>
    </location>
</feature>
<dbReference type="SUPFAM" id="SSF53639">
    <property type="entry name" value="AraD/HMP-PK domain-like"/>
    <property type="match status" value="1"/>
</dbReference>
<dbReference type="InterPro" id="IPR001303">
    <property type="entry name" value="Aldolase_II/adducin_N"/>
</dbReference>
<sequence length="361" mass="41392">MNFSFVGQLNSPNVKWFADGINRELVAERYQYCEESVDNIRIIFNFVDQDNMKPYRRKAQATFCVAVVETNKVPEDIIKEAYPILIRTLSNLLIYIIQSQETLEAYFITLERGCYSVPYTDTNDELFFSRVKERLIPIASSRLVINNEFHCDLPEELWNGDEKSARLMEAGSNLDALNLLPAPFPMEELLNPQDFRHVKRLFGIGGLSYGNLSVRKEGQQFWMSASGVNKGDMQVIGRDILLVMGYNEERNAMLLNIPPHIKPRRVSVDAIEHWMIYTQHPEVEAIIHIHAWMDRVHSTEINYPCGTWELAKAVSDLVSQADDPSRAIIGLKNHGLTITGTSLEDIFERIDGRIIRQVPMT</sequence>
<name>A0A0F7C1T2_BRELA</name>
<protein>
    <submittedName>
        <fullName evidence="2">Ribulose 5-phosphate epimerase</fullName>
    </submittedName>
</protein>
<keyword evidence="2" id="KW-0614">Plasmid</keyword>
<dbReference type="Gene3D" id="3.40.225.10">
    <property type="entry name" value="Class II aldolase/adducin N-terminal domain"/>
    <property type="match status" value="1"/>
</dbReference>
<dbReference type="SMART" id="SM01007">
    <property type="entry name" value="Aldolase_II"/>
    <property type="match status" value="1"/>
</dbReference>
<dbReference type="InterPro" id="IPR036409">
    <property type="entry name" value="Aldolase_II/adducin_N_sf"/>
</dbReference>
<dbReference type="Pfam" id="PF00596">
    <property type="entry name" value="Aldolase_II"/>
    <property type="match status" value="1"/>
</dbReference>